<protein>
    <recommendedName>
        <fullName evidence="4">Soluble ligand binding domain-containing protein</fullName>
    </recommendedName>
</protein>
<organism evidence="2 3">
    <name type="scientific">Ligilactobacillus murinus DSM 20452 = NBRC 14221</name>
    <dbReference type="NCBI Taxonomy" id="1423772"/>
    <lineage>
        <taxon>Bacteria</taxon>
        <taxon>Bacillati</taxon>
        <taxon>Bacillota</taxon>
        <taxon>Bacilli</taxon>
        <taxon>Lactobacillales</taxon>
        <taxon>Lactobacillaceae</taxon>
        <taxon>Ligilactobacillus</taxon>
    </lineage>
</organism>
<dbReference type="AlphaFoldDB" id="A0A0R2BAJ9"/>
<feature type="transmembrane region" description="Helical" evidence="1">
    <location>
        <begin position="15"/>
        <end position="33"/>
    </location>
</feature>
<evidence type="ECO:0000313" key="3">
    <source>
        <dbReference type="Proteomes" id="UP000051612"/>
    </source>
</evidence>
<accession>A0A0R2BAJ9</accession>
<evidence type="ECO:0000256" key="1">
    <source>
        <dbReference type="SAM" id="Phobius"/>
    </source>
</evidence>
<gene>
    <name evidence="2" type="ORF">FC48_GL000828</name>
</gene>
<sequence>MNDWYDFLMEYKWRFLSGGILAVILTIVGAFVFEHSATNTAEVFTSNSSSHQVIQTVKQKKTTDYVYVDVKGEVNHPGLYKLLASGHVRRCDR</sequence>
<dbReference type="Proteomes" id="UP000051612">
    <property type="component" value="Unassembled WGS sequence"/>
</dbReference>
<proteinExistence type="predicted"/>
<keyword evidence="1" id="KW-0472">Membrane</keyword>
<dbReference type="PATRIC" id="fig|1423772.3.peg.900"/>
<reference evidence="2 3" key="1">
    <citation type="journal article" date="2015" name="Genome Announc.">
        <title>Expanding the biotechnology potential of lactobacilli through comparative genomics of 213 strains and associated genera.</title>
        <authorList>
            <person name="Sun Z."/>
            <person name="Harris H.M."/>
            <person name="McCann A."/>
            <person name="Guo C."/>
            <person name="Argimon S."/>
            <person name="Zhang W."/>
            <person name="Yang X."/>
            <person name="Jeffery I.B."/>
            <person name="Cooney J.C."/>
            <person name="Kagawa T.F."/>
            <person name="Liu W."/>
            <person name="Song Y."/>
            <person name="Salvetti E."/>
            <person name="Wrobel A."/>
            <person name="Rasinkangas P."/>
            <person name="Parkhill J."/>
            <person name="Rea M.C."/>
            <person name="O'Sullivan O."/>
            <person name="Ritari J."/>
            <person name="Douillard F.P."/>
            <person name="Paul Ross R."/>
            <person name="Yang R."/>
            <person name="Briner A.E."/>
            <person name="Felis G.E."/>
            <person name="de Vos W.M."/>
            <person name="Barrangou R."/>
            <person name="Klaenhammer T.R."/>
            <person name="Caufield P.W."/>
            <person name="Cui Y."/>
            <person name="Zhang H."/>
            <person name="O'Toole P.W."/>
        </authorList>
    </citation>
    <scope>NUCLEOTIDE SEQUENCE [LARGE SCALE GENOMIC DNA]</scope>
    <source>
        <strain evidence="2 3">DSM 20452</strain>
    </source>
</reference>
<evidence type="ECO:0000313" key="2">
    <source>
        <dbReference type="EMBL" id="KRM73563.1"/>
    </source>
</evidence>
<keyword evidence="1" id="KW-0812">Transmembrane</keyword>
<dbReference type="RefSeq" id="WP_056959409.1">
    <property type="nucleotide sequence ID" value="NZ_AYYN01000140.1"/>
</dbReference>
<evidence type="ECO:0008006" key="4">
    <source>
        <dbReference type="Google" id="ProtNLM"/>
    </source>
</evidence>
<dbReference type="EMBL" id="AYYN01000140">
    <property type="protein sequence ID" value="KRM73563.1"/>
    <property type="molecule type" value="Genomic_DNA"/>
</dbReference>
<name>A0A0R2BAJ9_9LACO</name>
<keyword evidence="1" id="KW-1133">Transmembrane helix</keyword>
<comment type="caution">
    <text evidence="2">The sequence shown here is derived from an EMBL/GenBank/DDBJ whole genome shotgun (WGS) entry which is preliminary data.</text>
</comment>